<dbReference type="PANTHER" id="PTHR34391:SF1">
    <property type="entry name" value="UPF0658 GOLGI APPARATUS MEMBRANE PROTEIN C1952.10C-RELATED"/>
    <property type="match status" value="1"/>
</dbReference>
<feature type="transmembrane region" description="Helical" evidence="1">
    <location>
        <begin position="96"/>
        <end position="118"/>
    </location>
</feature>
<dbReference type="EMBL" id="PDLM01000007">
    <property type="protein sequence ID" value="RDW72951.1"/>
    <property type="molecule type" value="Genomic_DNA"/>
</dbReference>
<sequence>MFRDAQRPDSTTTPEAKAVPMFLSLFILGLLYQQLLVYDTLAHKNTIQLIGLCFYAACFCIYTSLQVTQLQDAIAELADLGLLLINDVWVKTRPLAILNATVTGAHMLALSGISFKLYAEFQWTIYRQLNADLDMQKRFFLFQIYMTLLKFDFFFFIGFLVQNAVVVAGSTATENWPVVVTVMYTVIVLVASSWFMKRENKLATAILLVCEVISLVSRVADFSYQGLQLVLLGYFIFRCTNMFTSNSYYLPVRKILTYFAVITVLLGAITLGVGITCMLNFNKGLKPHVSSNRLAEEWLGDHEMELSEM</sequence>
<organism evidence="2 3">
    <name type="scientific">Coleophoma cylindrospora</name>
    <dbReference type="NCBI Taxonomy" id="1849047"/>
    <lineage>
        <taxon>Eukaryota</taxon>
        <taxon>Fungi</taxon>
        <taxon>Dikarya</taxon>
        <taxon>Ascomycota</taxon>
        <taxon>Pezizomycotina</taxon>
        <taxon>Leotiomycetes</taxon>
        <taxon>Helotiales</taxon>
        <taxon>Dermateaceae</taxon>
        <taxon>Coleophoma</taxon>
    </lineage>
</organism>
<comment type="caution">
    <text evidence="2">The sequence shown here is derived from an EMBL/GenBank/DDBJ whole genome shotgun (WGS) entry which is preliminary data.</text>
</comment>
<dbReference type="GO" id="GO:0005794">
    <property type="term" value="C:Golgi apparatus"/>
    <property type="evidence" value="ECO:0007669"/>
    <property type="project" value="TreeGrafter"/>
</dbReference>
<keyword evidence="1" id="KW-0472">Membrane</keyword>
<dbReference type="InterPro" id="IPR040410">
    <property type="entry name" value="UPF0658_Golgi"/>
</dbReference>
<evidence type="ECO:0000313" key="2">
    <source>
        <dbReference type="EMBL" id="RDW72951.1"/>
    </source>
</evidence>
<feature type="transmembrane region" description="Helical" evidence="1">
    <location>
        <begin position="139"/>
        <end position="161"/>
    </location>
</feature>
<feature type="transmembrane region" description="Helical" evidence="1">
    <location>
        <begin position="202"/>
        <end position="220"/>
    </location>
</feature>
<feature type="transmembrane region" description="Helical" evidence="1">
    <location>
        <begin position="176"/>
        <end position="195"/>
    </location>
</feature>
<feature type="transmembrane region" description="Helical" evidence="1">
    <location>
        <begin position="255"/>
        <end position="281"/>
    </location>
</feature>
<dbReference type="OrthoDB" id="2448307at2759"/>
<protein>
    <submittedName>
        <fullName evidence="2">Uncharacterized protein</fullName>
    </submittedName>
</protein>
<evidence type="ECO:0000256" key="1">
    <source>
        <dbReference type="SAM" id="Phobius"/>
    </source>
</evidence>
<feature type="transmembrane region" description="Helical" evidence="1">
    <location>
        <begin position="49"/>
        <end position="67"/>
    </location>
</feature>
<feature type="transmembrane region" description="Helical" evidence="1">
    <location>
        <begin position="18"/>
        <end position="37"/>
    </location>
</feature>
<feature type="transmembrane region" description="Helical" evidence="1">
    <location>
        <begin position="226"/>
        <end position="243"/>
    </location>
</feature>
<reference evidence="2 3" key="1">
    <citation type="journal article" date="2018" name="IMA Fungus">
        <title>IMA Genome-F 9: Draft genome sequence of Annulohypoxylon stygium, Aspergillus mulundensis, Berkeleyomyces basicola (syn. Thielaviopsis basicola), Ceratocystis smalleyi, two Cercospora beticola strains, Coleophoma cylindrospora, Fusarium fracticaudum, Phialophora cf. hyalina, and Morchella septimelata.</title>
        <authorList>
            <person name="Wingfield B.D."/>
            <person name="Bills G.F."/>
            <person name="Dong Y."/>
            <person name="Huang W."/>
            <person name="Nel W.J."/>
            <person name="Swalarsk-Parry B.S."/>
            <person name="Vaghefi N."/>
            <person name="Wilken P.M."/>
            <person name="An Z."/>
            <person name="de Beer Z.W."/>
            <person name="De Vos L."/>
            <person name="Chen L."/>
            <person name="Duong T.A."/>
            <person name="Gao Y."/>
            <person name="Hammerbacher A."/>
            <person name="Kikkert J.R."/>
            <person name="Li Y."/>
            <person name="Li H."/>
            <person name="Li K."/>
            <person name="Li Q."/>
            <person name="Liu X."/>
            <person name="Ma X."/>
            <person name="Naidoo K."/>
            <person name="Pethybridge S.J."/>
            <person name="Sun J."/>
            <person name="Steenkamp E.T."/>
            <person name="van der Nest M.A."/>
            <person name="van Wyk S."/>
            <person name="Wingfield M.J."/>
            <person name="Xiong C."/>
            <person name="Yue Q."/>
            <person name="Zhang X."/>
        </authorList>
    </citation>
    <scope>NUCLEOTIDE SEQUENCE [LARGE SCALE GENOMIC DNA]</scope>
    <source>
        <strain evidence="2 3">BP6252</strain>
    </source>
</reference>
<keyword evidence="1" id="KW-1133">Transmembrane helix</keyword>
<dbReference type="PANTHER" id="PTHR34391">
    <property type="entry name" value="UPF0658 GOLGI APPARATUS MEMBRANE PROTEIN C1952.10C-RELATED"/>
    <property type="match status" value="1"/>
</dbReference>
<evidence type="ECO:0000313" key="3">
    <source>
        <dbReference type="Proteomes" id="UP000256645"/>
    </source>
</evidence>
<name>A0A3D8RGF8_9HELO</name>
<keyword evidence="1" id="KW-0812">Transmembrane</keyword>
<keyword evidence="3" id="KW-1185">Reference proteome</keyword>
<proteinExistence type="predicted"/>
<accession>A0A3D8RGF8</accession>
<dbReference type="AlphaFoldDB" id="A0A3D8RGF8"/>
<gene>
    <name evidence="2" type="ORF">BP6252_06858</name>
</gene>
<dbReference type="Proteomes" id="UP000256645">
    <property type="component" value="Unassembled WGS sequence"/>
</dbReference>